<accession>A0A0B6YUK0</accession>
<dbReference type="EMBL" id="HACG01012310">
    <property type="protein sequence ID" value="CEK59175.1"/>
    <property type="molecule type" value="Transcribed_RNA"/>
</dbReference>
<dbReference type="AlphaFoldDB" id="A0A0B6YUK0"/>
<name>A0A0B6YUK0_9EUPU</name>
<organism evidence="1">
    <name type="scientific">Arion vulgaris</name>
    <dbReference type="NCBI Taxonomy" id="1028688"/>
    <lineage>
        <taxon>Eukaryota</taxon>
        <taxon>Metazoa</taxon>
        <taxon>Spiralia</taxon>
        <taxon>Lophotrochozoa</taxon>
        <taxon>Mollusca</taxon>
        <taxon>Gastropoda</taxon>
        <taxon>Heterobranchia</taxon>
        <taxon>Euthyneura</taxon>
        <taxon>Panpulmonata</taxon>
        <taxon>Eupulmonata</taxon>
        <taxon>Stylommatophora</taxon>
        <taxon>Helicina</taxon>
        <taxon>Arionoidea</taxon>
        <taxon>Arionidae</taxon>
        <taxon>Arion</taxon>
    </lineage>
</organism>
<reference evidence="1" key="1">
    <citation type="submission" date="2014-12" db="EMBL/GenBank/DDBJ databases">
        <title>Insight into the proteome of Arion vulgaris.</title>
        <authorList>
            <person name="Aradska J."/>
            <person name="Bulat T."/>
            <person name="Smidak R."/>
            <person name="Sarate P."/>
            <person name="Gangsoo J."/>
            <person name="Sialana F."/>
            <person name="Bilban M."/>
            <person name="Lubec G."/>
        </authorList>
    </citation>
    <scope>NUCLEOTIDE SEQUENCE</scope>
    <source>
        <tissue evidence="1">Skin</tissue>
    </source>
</reference>
<sequence length="78" mass="9287">MTYKIVHGREKEYCLDTPHFEEKLLQSQPKSTQDRDIKWTLKFAGFFPQCVVICLTTNTPLSFFMTFKRGQWFYSSLP</sequence>
<evidence type="ECO:0000313" key="1">
    <source>
        <dbReference type="EMBL" id="CEK59175.1"/>
    </source>
</evidence>
<gene>
    <name evidence="1" type="primary">ORF35413</name>
</gene>
<proteinExistence type="predicted"/>
<protein>
    <submittedName>
        <fullName evidence="1">Uncharacterized protein</fullName>
    </submittedName>
</protein>